<dbReference type="GO" id="GO:0010088">
    <property type="term" value="P:phloem development"/>
    <property type="evidence" value="ECO:0007669"/>
    <property type="project" value="InterPro"/>
</dbReference>
<evidence type="ECO:0008006" key="6">
    <source>
        <dbReference type="Google" id="ProtNLM"/>
    </source>
</evidence>
<name>A0A8T1QV93_CARIL</name>
<organism evidence="4 5">
    <name type="scientific">Carya illinoinensis</name>
    <name type="common">Pecan</name>
    <dbReference type="NCBI Taxonomy" id="32201"/>
    <lineage>
        <taxon>Eukaryota</taxon>
        <taxon>Viridiplantae</taxon>
        <taxon>Streptophyta</taxon>
        <taxon>Embryophyta</taxon>
        <taxon>Tracheophyta</taxon>
        <taxon>Spermatophyta</taxon>
        <taxon>Magnoliopsida</taxon>
        <taxon>eudicotyledons</taxon>
        <taxon>Gunneridae</taxon>
        <taxon>Pentapetalae</taxon>
        <taxon>rosids</taxon>
        <taxon>fabids</taxon>
        <taxon>Fagales</taxon>
        <taxon>Juglandaceae</taxon>
        <taxon>Carya</taxon>
    </lineage>
</organism>
<evidence type="ECO:0000313" key="5">
    <source>
        <dbReference type="Proteomes" id="UP000811609"/>
    </source>
</evidence>
<comment type="caution">
    <text evidence="4">The sequence shown here is derived from an EMBL/GenBank/DDBJ whole genome shotgun (WGS) entry which is preliminary data.</text>
</comment>
<feature type="domain" description="Sieve element occlusion N-terminal" evidence="2">
    <location>
        <begin position="42"/>
        <end position="297"/>
    </location>
</feature>
<feature type="domain" description="Sieve element occlusion C-terminal" evidence="3">
    <location>
        <begin position="541"/>
        <end position="597"/>
    </location>
</feature>
<feature type="compositionally biased region" description="Basic and acidic residues" evidence="1">
    <location>
        <begin position="67"/>
        <end position="76"/>
    </location>
</feature>
<evidence type="ECO:0000259" key="3">
    <source>
        <dbReference type="Pfam" id="PF14577"/>
    </source>
</evidence>
<gene>
    <name evidence="4" type="ORF">CIPAW_04G150900</name>
</gene>
<dbReference type="InterPro" id="IPR027944">
    <property type="entry name" value="SEO_C"/>
</dbReference>
<evidence type="ECO:0000313" key="4">
    <source>
        <dbReference type="EMBL" id="KAG6658295.1"/>
    </source>
</evidence>
<sequence>MANHEILLPETVEQTMNGVLLLISMPSKSDDSLQNTERLEEFFYHIERILDLSFHMVDNVLLGTDPPHQDPERQDFEGYSYNGSDDPSGKLHQISSELAACKAPGGGNELKTTISILNKLSSCSWAEKAVLVIAAFALDYGDFWGLAQSNDALDHLAESVGITNRVPAMSKCPDLKKCQRVIEVRKLIENTLDVIRLIVDLEGTSNFAEKHYRNMLATENLAKCIPVHVFWAIITVVACTTQMYCLSSDEDKTLELSPLSEKMNSTRDIIKTQIEEFDQQAEEVKKYWERRELPETPTKIVEAFKAMGGSCIIHGSPKKLLNIDVLKNKNVLLFISDVMDISVKEISILKPIFDGIRDLDEPYEIVWIPIVEHWTDEMQAKFEMLQNNMPWYILQRFPSTVDIQIITNEYCSLKNKPIVVVINPQGEVKHPNALRMIQLCGMKAFPFTAGAEKERIPEGLHFRYRAFRMPYTGPMLDNKNFTFNYGFADFNLEERFTNNLNIICEYLASNSDPGIRINRNLIGQSKDVQNLVNANQPDPEELLSSFQSDGGWVVLCKGKPGKIVVSDQGTTILNVLENFDQWKEKVRRFGFDCSFMACYEGRI</sequence>
<reference evidence="4" key="1">
    <citation type="submission" date="2020-12" db="EMBL/GenBank/DDBJ databases">
        <title>WGS assembly of Carya illinoinensis cv. Pawnee.</title>
        <authorList>
            <person name="Platts A."/>
            <person name="Shu S."/>
            <person name="Wright S."/>
            <person name="Barry K."/>
            <person name="Edger P."/>
            <person name="Pires J.C."/>
            <person name="Schmutz J."/>
        </authorList>
    </citation>
    <scope>NUCLEOTIDE SEQUENCE</scope>
    <source>
        <tissue evidence="4">Leaf</tissue>
    </source>
</reference>
<dbReference type="EMBL" id="CM031812">
    <property type="protein sequence ID" value="KAG6658295.1"/>
    <property type="molecule type" value="Genomic_DNA"/>
</dbReference>
<dbReference type="InterPro" id="IPR027942">
    <property type="entry name" value="SEO_N"/>
</dbReference>
<accession>A0A8T1QV93</accession>
<dbReference type="AlphaFoldDB" id="A0A8T1QV93"/>
<protein>
    <recommendedName>
        <fullName evidence="6">Protein SIEVE ELEMENT OCCLUSION B-like</fullName>
    </recommendedName>
</protein>
<dbReference type="Proteomes" id="UP000811609">
    <property type="component" value="Chromosome 4"/>
</dbReference>
<dbReference type="Pfam" id="PF14577">
    <property type="entry name" value="SEO_C"/>
    <property type="match status" value="1"/>
</dbReference>
<keyword evidence="5" id="KW-1185">Reference proteome</keyword>
<feature type="region of interest" description="Disordered" evidence="1">
    <location>
        <begin position="63"/>
        <end position="86"/>
    </location>
</feature>
<dbReference type="PANTHER" id="PTHR33232:SF18">
    <property type="entry name" value="PROTEIN SIEVE ELEMENT OCCLUSION B-LIKE"/>
    <property type="match status" value="1"/>
</dbReference>
<evidence type="ECO:0000259" key="2">
    <source>
        <dbReference type="Pfam" id="PF14576"/>
    </source>
</evidence>
<evidence type="ECO:0000256" key="1">
    <source>
        <dbReference type="SAM" id="MobiDB-lite"/>
    </source>
</evidence>
<dbReference type="PANTHER" id="PTHR33232">
    <property type="entry name" value="PROTEIN SIEVE ELEMENT OCCLUSION B-LIKE"/>
    <property type="match status" value="1"/>
</dbReference>
<dbReference type="Pfam" id="PF14576">
    <property type="entry name" value="SEO_N"/>
    <property type="match status" value="1"/>
</dbReference>
<dbReference type="InterPro" id="IPR039299">
    <property type="entry name" value="SEOA"/>
</dbReference>
<proteinExistence type="predicted"/>